<evidence type="ECO:0000313" key="7">
    <source>
        <dbReference type="Proteomes" id="UP000228380"/>
    </source>
</evidence>
<evidence type="ECO:0000259" key="6">
    <source>
        <dbReference type="PROSITE" id="PS50089"/>
    </source>
</evidence>
<dbReference type="KEGG" id="pda:120110386"/>
<evidence type="ECO:0000256" key="4">
    <source>
        <dbReference type="PROSITE-ProRule" id="PRU00175"/>
    </source>
</evidence>
<dbReference type="AlphaFoldDB" id="A0A8B9AD26"/>
<dbReference type="Gene3D" id="3.30.40.10">
    <property type="entry name" value="Zinc/RING finger domain, C3HC4 (zinc finger)"/>
    <property type="match status" value="1"/>
</dbReference>
<organism evidence="7 8">
    <name type="scientific">Phoenix dactylifera</name>
    <name type="common">Date palm</name>
    <dbReference type="NCBI Taxonomy" id="42345"/>
    <lineage>
        <taxon>Eukaryota</taxon>
        <taxon>Viridiplantae</taxon>
        <taxon>Streptophyta</taxon>
        <taxon>Embryophyta</taxon>
        <taxon>Tracheophyta</taxon>
        <taxon>Spermatophyta</taxon>
        <taxon>Magnoliopsida</taxon>
        <taxon>Liliopsida</taxon>
        <taxon>Arecaceae</taxon>
        <taxon>Coryphoideae</taxon>
        <taxon>Phoeniceae</taxon>
        <taxon>Phoenix</taxon>
    </lineage>
</organism>
<keyword evidence="1" id="KW-0479">Metal-binding</keyword>
<dbReference type="SUPFAM" id="SSF57850">
    <property type="entry name" value="RING/U-box"/>
    <property type="match status" value="1"/>
</dbReference>
<accession>A0A8B9AD26</accession>
<name>A0A8B9AD26_PHODC</name>
<sequence>MALNGNPYWKPHYRAWGSTEVHLTLYSDSSASADDPRYSNCVKFTVKWRQLVQRVGAPTRSEYERRLPPGHHTWVEDLDSFTNPERTPTWRALAASLVSIPHIRHEARNFIEETILVESRDAARRAAAQRHQIMWVVADWDIKSRIPYWPHVQHFGRRDRDHDDPHQGAAGSGAGDPNLAVANFMGRGSPTRCTVCLGDLESGSLAGWLPCSHVFHPVCITQWLQTSRLCPICRLQLP</sequence>
<dbReference type="InterPro" id="IPR013083">
    <property type="entry name" value="Znf_RING/FYVE/PHD"/>
</dbReference>
<reference evidence="8" key="2">
    <citation type="submission" date="2025-08" db="UniProtKB">
        <authorList>
            <consortium name="RefSeq"/>
        </authorList>
    </citation>
    <scope>IDENTIFICATION</scope>
    <source>
        <tissue evidence="8">Young leaves</tissue>
    </source>
</reference>
<dbReference type="OrthoDB" id="21204at2759"/>
<evidence type="ECO:0000313" key="8">
    <source>
        <dbReference type="RefSeq" id="XP_038981139.1"/>
    </source>
</evidence>
<dbReference type="Pfam" id="PF13639">
    <property type="entry name" value="zf-RING_2"/>
    <property type="match status" value="1"/>
</dbReference>
<dbReference type="Proteomes" id="UP000228380">
    <property type="component" value="Chromosome 4"/>
</dbReference>
<feature type="compositionally biased region" description="Basic and acidic residues" evidence="5">
    <location>
        <begin position="157"/>
        <end position="166"/>
    </location>
</feature>
<feature type="domain" description="RING-type" evidence="6">
    <location>
        <begin position="193"/>
        <end position="234"/>
    </location>
</feature>
<keyword evidence="2 4" id="KW-0863">Zinc-finger</keyword>
<dbReference type="InterPro" id="IPR001841">
    <property type="entry name" value="Znf_RING"/>
</dbReference>
<feature type="region of interest" description="Disordered" evidence="5">
    <location>
        <begin position="157"/>
        <end position="177"/>
    </location>
</feature>
<dbReference type="PROSITE" id="PS50089">
    <property type="entry name" value="ZF_RING_2"/>
    <property type="match status" value="1"/>
</dbReference>
<keyword evidence="3" id="KW-0862">Zinc</keyword>
<dbReference type="PANTHER" id="PTHR15710">
    <property type="entry name" value="E3 UBIQUITIN-PROTEIN LIGASE PRAJA"/>
    <property type="match status" value="1"/>
</dbReference>
<dbReference type="GO" id="GO:0008270">
    <property type="term" value="F:zinc ion binding"/>
    <property type="evidence" value="ECO:0007669"/>
    <property type="project" value="UniProtKB-KW"/>
</dbReference>
<evidence type="ECO:0000256" key="3">
    <source>
        <dbReference type="ARBA" id="ARBA00022833"/>
    </source>
</evidence>
<protein>
    <submittedName>
        <fullName evidence="8">Uncharacterized protein LOC120110386</fullName>
    </submittedName>
</protein>
<dbReference type="RefSeq" id="XP_038981139.1">
    <property type="nucleotide sequence ID" value="XM_039125211.1"/>
</dbReference>
<evidence type="ECO:0000256" key="2">
    <source>
        <dbReference type="ARBA" id="ARBA00022771"/>
    </source>
</evidence>
<evidence type="ECO:0000256" key="1">
    <source>
        <dbReference type="ARBA" id="ARBA00022723"/>
    </source>
</evidence>
<keyword evidence="7" id="KW-1185">Reference proteome</keyword>
<proteinExistence type="predicted"/>
<reference evidence="7" key="1">
    <citation type="journal article" date="2019" name="Nat. Commun.">
        <title>Genome-wide association mapping of date palm fruit traits.</title>
        <authorList>
            <person name="Hazzouri K.M."/>
            <person name="Gros-Balthazard M."/>
            <person name="Flowers J.M."/>
            <person name="Copetti D."/>
            <person name="Lemansour A."/>
            <person name="Lebrun M."/>
            <person name="Masmoudi K."/>
            <person name="Ferrand S."/>
            <person name="Dhar M.I."/>
            <person name="Fresquez Z.A."/>
            <person name="Rosas U."/>
            <person name="Zhang J."/>
            <person name="Talag J."/>
            <person name="Lee S."/>
            <person name="Kudrna D."/>
            <person name="Powell R.F."/>
            <person name="Leitch I.J."/>
            <person name="Krueger R.R."/>
            <person name="Wing R.A."/>
            <person name="Amiri K.M.A."/>
            <person name="Purugganan M.D."/>
        </authorList>
    </citation>
    <scope>NUCLEOTIDE SEQUENCE [LARGE SCALE GENOMIC DNA]</scope>
    <source>
        <strain evidence="7">cv. Khalas</strain>
    </source>
</reference>
<gene>
    <name evidence="8" type="primary">LOC120110386</name>
</gene>
<dbReference type="SMART" id="SM00184">
    <property type="entry name" value="RING"/>
    <property type="match status" value="1"/>
</dbReference>
<dbReference type="GeneID" id="120110386"/>
<evidence type="ECO:0000256" key="5">
    <source>
        <dbReference type="SAM" id="MobiDB-lite"/>
    </source>
</evidence>